<dbReference type="RefSeq" id="WP_042393124.1">
    <property type="nucleotide sequence ID" value="NZ_BBMZ01000016.1"/>
</dbReference>
<feature type="transmembrane region" description="Helical" evidence="8">
    <location>
        <begin position="207"/>
        <end position="224"/>
    </location>
</feature>
<dbReference type="AlphaFoldDB" id="A0A090V5B7"/>
<evidence type="ECO:0000256" key="8">
    <source>
        <dbReference type="SAM" id="Phobius"/>
    </source>
</evidence>
<evidence type="ECO:0008006" key="11">
    <source>
        <dbReference type="Google" id="ProtNLM"/>
    </source>
</evidence>
<keyword evidence="7 8" id="KW-0472">Membrane</keyword>
<keyword evidence="3" id="KW-1003">Cell membrane</keyword>
<evidence type="ECO:0000313" key="9">
    <source>
        <dbReference type="EMBL" id="GAL59338.1"/>
    </source>
</evidence>
<evidence type="ECO:0000313" key="10">
    <source>
        <dbReference type="Proteomes" id="UP000029462"/>
    </source>
</evidence>
<protein>
    <recommendedName>
        <fullName evidence="11">Intracellular growth attenuator protein IgaA</fullName>
    </recommendedName>
</protein>
<dbReference type="EMBL" id="BBMZ01000016">
    <property type="protein sequence ID" value="GAL59338.1"/>
    <property type="molecule type" value="Genomic_DNA"/>
</dbReference>
<evidence type="ECO:0000256" key="7">
    <source>
        <dbReference type="ARBA" id="ARBA00023136"/>
    </source>
</evidence>
<evidence type="ECO:0000256" key="2">
    <source>
        <dbReference type="ARBA" id="ARBA00009494"/>
    </source>
</evidence>
<organism evidence="9 10">
    <name type="scientific">Pseudescherichia vulneris NBRC 102420</name>
    <dbReference type="NCBI Taxonomy" id="1115515"/>
    <lineage>
        <taxon>Bacteria</taxon>
        <taxon>Pseudomonadati</taxon>
        <taxon>Pseudomonadota</taxon>
        <taxon>Gammaproteobacteria</taxon>
        <taxon>Enterobacterales</taxon>
        <taxon>Enterobacteriaceae</taxon>
        <taxon>Pseudescherichia</taxon>
    </lineage>
</organism>
<keyword evidence="4" id="KW-0997">Cell inner membrane</keyword>
<dbReference type="GO" id="GO:0005886">
    <property type="term" value="C:plasma membrane"/>
    <property type="evidence" value="ECO:0007669"/>
    <property type="project" value="UniProtKB-SubCell"/>
</dbReference>
<gene>
    <name evidence="9" type="primary">yrfF</name>
    <name evidence="9" type="ORF">EV102420_16_00570</name>
</gene>
<reference evidence="9 10" key="1">
    <citation type="submission" date="2014-09" db="EMBL/GenBank/DDBJ databases">
        <title>Whole genome shotgun sequence of Escherichia vulneris NBRC 102420.</title>
        <authorList>
            <person name="Yoshida Y."/>
            <person name="Hosoyama A."/>
            <person name="Tsuchikane K."/>
            <person name="Ohji S."/>
            <person name="Ichikawa N."/>
            <person name="Kimura A."/>
            <person name="Yamazoe A."/>
            <person name="Ezaki T."/>
            <person name="Fujita N."/>
        </authorList>
    </citation>
    <scope>NUCLEOTIDE SEQUENCE [LARGE SCALE GENOMIC DNA]</scope>
    <source>
        <strain evidence="9 10">NBRC 102420</strain>
    </source>
</reference>
<dbReference type="InterPro" id="IPR010771">
    <property type="entry name" value="IgaA"/>
</dbReference>
<comment type="subcellular location">
    <subcellularLocation>
        <location evidence="1">Cell inner membrane</location>
        <topology evidence="1">Multi-pass membrane protein</topology>
    </subcellularLocation>
</comment>
<proteinExistence type="inferred from homology"/>
<keyword evidence="5 8" id="KW-0812">Transmembrane</keyword>
<evidence type="ECO:0000256" key="3">
    <source>
        <dbReference type="ARBA" id="ARBA00022475"/>
    </source>
</evidence>
<dbReference type="STRING" id="1115515.EV102420_16_00570"/>
<feature type="transmembrane region" description="Helical" evidence="8">
    <location>
        <begin position="342"/>
        <end position="361"/>
    </location>
</feature>
<feature type="transmembrane region" description="Helical" evidence="8">
    <location>
        <begin position="653"/>
        <end position="675"/>
    </location>
</feature>
<evidence type="ECO:0000256" key="5">
    <source>
        <dbReference type="ARBA" id="ARBA00022692"/>
    </source>
</evidence>
<evidence type="ECO:0000256" key="4">
    <source>
        <dbReference type="ARBA" id="ARBA00022519"/>
    </source>
</evidence>
<feature type="transmembrane region" description="Helical" evidence="8">
    <location>
        <begin position="6"/>
        <end position="22"/>
    </location>
</feature>
<feature type="transmembrane region" description="Helical" evidence="8">
    <location>
        <begin position="230"/>
        <end position="248"/>
    </location>
</feature>
<keyword evidence="6 8" id="KW-1133">Transmembrane helix</keyword>
<evidence type="ECO:0000256" key="6">
    <source>
        <dbReference type="ARBA" id="ARBA00022989"/>
    </source>
</evidence>
<comment type="caution">
    <text evidence="9">The sequence shown here is derived from an EMBL/GenBank/DDBJ whole genome shotgun (WGS) entry which is preliminary data.</text>
</comment>
<dbReference type="OrthoDB" id="8827178at2"/>
<dbReference type="Pfam" id="PF07095">
    <property type="entry name" value="IgaA"/>
    <property type="match status" value="1"/>
</dbReference>
<keyword evidence="10" id="KW-1185">Reference proteome</keyword>
<dbReference type="eggNOG" id="ENOG502Z8KK">
    <property type="taxonomic scope" value="Bacteria"/>
</dbReference>
<name>A0A090V5B7_PSEVU</name>
<evidence type="ECO:0000256" key="1">
    <source>
        <dbReference type="ARBA" id="ARBA00004429"/>
    </source>
</evidence>
<comment type="similarity">
    <text evidence="2">Belongs to the IgaA family.</text>
</comment>
<dbReference type="Proteomes" id="UP000029462">
    <property type="component" value="Unassembled WGS sequence"/>
</dbReference>
<accession>A0A090V5B7</accession>
<sequence length="715" mass="79988">MSTILIFIAAMLACALLAGWFLRRRSHRRFRLPYLPDFAGAANRKLTPEERSAVEAYIETLSRTQQAPGLTGATAAPISLTLNAQSNTVLSVTHSITRYGINSDDLNKWRYFLDSVEVHLPPFWEQYITDENVVELIRTDTLPLVISLNGHTLSDSIHEARGYALELPSTTQTSIRGEESEQIELLNIRQETREEYALSRPDGLREALLIVTSFLLFYFCLATPDVFVPWMAGGAVMLLAAGLWGIFAPPAKNTLREIHCLRGTPRRWGLFGENNQEQINNISLGIIDLIYPRHWQPYITQDLGQQTDIDIYLDRHVVRQGRFLSLHDEAINFPLQHWLRSAIISLGALVVLVLLLIWVPLDMPVKFTLSWMKGAQTVEATSVSQLEQAGLRVGDTLSIHGTGMCNIHMQENWRGRQNSPFSPFDCSQIIWNDAPPLPLPESDIVNKANALIQAVNRQLHPSSEEDSHVSAALRSAIQKSGMVLLDDFAEIVLKTQDLCSAEDECARLKNALVNLGNTKDWDTLTKRASAGRLSGVNVLLRPVSAESLDNLVTTSTAPFLLRETSRAAQALNSPAPGGFVIASDEGSELVDQPWPPIALYDFPPQEQWNEFQRLAQMLMQTPFSAEGIVTNIYTDANGTKHVSLHRMPSSAGLWRYIGTALLLLAMILCTLYNAVQAVRRYQRHRSRLADIQEYYDSCLNPQLLQASDSPSDRFI</sequence>